<evidence type="ECO:0000313" key="2">
    <source>
        <dbReference type="EMBL" id="MBB5045157.1"/>
    </source>
</evidence>
<organism evidence="2 3">
    <name type="scientific">Shinella fusca</name>
    <dbReference type="NCBI Taxonomy" id="544480"/>
    <lineage>
        <taxon>Bacteria</taxon>
        <taxon>Pseudomonadati</taxon>
        <taxon>Pseudomonadota</taxon>
        <taxon>Alphaproteobacteria</taxon>
        <taxon>Hyphomicrobiales</taxon>
        <taxon>Rhizobiaceae</taxon>
        <taxon>Shinella</taxon>
    </lineage>
</organism>
<dbReference type="InterPro" id="IPR025528">
    <property type="entry name" value="BrnA_antitoxin"/>
</dbReference>
<gene>
    <name evidence="2" type="ORF">HNQ66_004585</name>
</gene>
<dbReference type="RefSeq" id="WP_184147100.1">
    <property type="nucleotide sequence ID" value="NZ_JACHIK010000029.1"/>
</dbReference>
<dbReference type="EMBL" id="JACHIK010000029">
    <property type="protein sequence ID" value="MBB5045157.1"/>
    <property type="molecule type" value="Genomic_DNA"/>
</dbReference>
<evidence type="ECO:0000256" key="1">
    <source>
        <dbReference type="SAM" id="MobiDB-lite"/>
    </source>
</evidence>
<reference evidence="2 3" key="1">
    <citation type="submission" date="2020-08" db="EMBL/GenBank/DDBJ databases">
        <title>Genomic Encyclopedia of Type Strains, Phase IV (KMG-IV): sequencing the most valuable type-strain genomes for metagenomic binning, comparative biology and taxonomic classification.</title>
        <authorList>
            <person name="Goeker M."/>
        </authorList>
    </citation>
    <scope>NUCLEOTIDE SEQUENCE [LARGE SCALE GENOMIC DNA]</scope>
    <source>
        <strain evidence="2 3">DSM 21319</strain>
    </source>
</reference>
<accession>A0A7W7YZI2</accession>
<keyword evidence="3" id="KW-1185">Reference proteome</keyword>
<name>A0A7W7YZI2_9HYPH</name>
<dbReference type="Proteomes" id="UP000535406">
    <property type="component" value="Unassembled WGS sequence"/>
</dbReference>
<protein>
    <submittedName>
        <fullName evidence="2">Uncharacterized protein (DUF4415 family)</fullName>
    </submittedName>
</protein>
<evidence type="ECO:0000313" key="3">
    <source>
        <dbReference type="Proteomes" id="UP000535406"/>
    </source>
</evidence>
<sequence length="104" mass="11827">MAKTTKLTPFQPGEGYTKEDWDAVDFPEMTDEELASLRPAKEVLPPEFFKAMEEHRKSRGRPSLAHPKKQVTLRLDEDVIARFRASGKGWQGRMNEALRKAAGL</sequence>
<dbReference type="AlphaFoldDB" id="A0A7W7YZI2"/>
<dbReference type="Pfam" id="PF14384">
    <property type="entry name" value="BrnA_antitoxin"/>
    <property type="match status" value="1"/>
</dbReference>
<feature type="region of interest" description="Disordered" evidence="1">
    <location>
        <begin position="1"/>
        <end position="21"/>
    </location>
</feature>
<proteinExistence type="predicted"/>
<comment type="caution">
    <text evidence="2">The sequence shown here is derived from an EMBL/GenBank/DDBJ whole genome shotgun (WGS) entry which is preliminary data.</text>
</comment>